<proteinExistence type="predicted"/>
<keyword evidence="2" id="KW-1185">Reference proteome</keyword>
<evidence type="ECO:0000313" key="2">
    <source>
        <dbReference type="Proteomes" id="UP001482620"/>
    </source>
</evidence>
<dbReference type="Proteomes" id="UP001482620">
    <property type="component" value="Unassembled WGS sequence"/>
</dbReference>
<evidence type="ECO:0000313" key="1">
    <source>
        <dbReference type="EMBL" id="MEQ2228494.1"/>
    </source>
</evidence>
<gene>
    <name evidence="1" type="ORF">ILYODFUR_009490</name>
</gene>
<comment type="caution">
    <text evidence="1">The sequence shown here is derived from an EMBL/GenBank/DDBJ whole genome shotgun (WGS) entry which is preliminary data.</text>
</comment>
<accession>A0ABV0T7P9</accession>
<protein>
    <submittedName>
        <fullName evidence="1">Uncharacterized protein</fullName>
    </submittedName>
</protein>
<sequence length="111" mass="12356">MAVQVKQESKLSVNVTHRVTSVLSAKKGGCGGKGECQGGFRALSEMSNKGGMSPSIIYMPCKVRVTNCFLERLTRHVWVGAFHLLVWHLSRQAVQKEACHSHYQLDDFCFS</sequence>
<name>A0ABV0T7P9_9TELE</name>
<organism evidence="1 2">
    <name type="scientific">Ilyodon furcidens</name>
    <name type="common">goldbreast splitfin</name>
    <dbReference type="NCBI Taxonomy" id="33524"/>
    <lineage>
        <taxon>Eukaryota</taxon>
        <taxon>Metazoa</taxon>
        <taxon>Chordata</taxon>
        <taxon>Craniata</taxon>
        <taxon>Vertebrata</taxon>
        <taxon>Euteleostomi</taxon>
        <taxon>Actinopterygii</taxon>
        <taxon>Neopterygii</taxon>
        <taxon>Teleostei</taxon>
        <taxon>Neoteleostei</taxon>
        <taxon>Acanthomorphata</taxon>
        <taxon>Ovalentaria</taxon>
        <taxon>Atherinomorphae</taxon>
        <taxon>Cyprinodontiformes</taxon>
        <taxon>Goodeidae</taxon>
        <taxon>Ilyodon</taxon>
    </lineage>
</organism>
<dbReference type="EMBL" id="JAHRIQ010023833">
    <property type="protein sequence ID" value="MEQ2228494.1"/>
    <property type="molecule type" value="Genomic_DNA"/>
</dbReference>
<reference evidence="1 2" key="1">
    <citation type="submission" date="2021-06" db="EMBL/GenBank/DDBJ databases">
        <authorList>
            <person name="Palmer J.M."/>
        </authorList>
    </citation>
    <scope>NUCLEOTIDE SEQUENCE [LARGE SCALE GENOMIC DNA]</scope>
    <source>
        <strain evidence="2">if_2019</strain>
        <tissue evidence="1">Muscle</tissue>
    </source>
</reference>